<keyword evidence="2" id="KW-1185">Reference proteome</keyword>
<name>A0A2U2NCV6_9BIFI</name>
<dbReference type="OrthoDB" id="3234560at2"/>
<dbReference type="Proteomes" id="UP000245876">
    <property type="component" value="Unassembled WGS sequence"/>
</dbReference>
<proteinExistence type="predicted"/>
<dbReference type="RefSeq" id="WP_109056156.1">
    <property type="nucleotide sequence ID" value="NZ_QFFM01000002.1"/>
</dbReference>
<sequence length="83" mass="9318">MQFIKDDTHPFDYAERLAGCPSGFEGRIVRFAKDLPFNATVIMPPDKVPADADFELVGNHAVLHHMTPDLGDAEDWTMAWACR</sequence>
<accession>A0A2U2NCV6</accession>
<evidence type="ECO:0000313" key="2">
    <source>
        <dbReference type="Proteomes" id="UP000245876"/>
    </source>
</evidence>
<gene>
    <name evidence="1" type="ORF">DF196_01470</name>
</gene>
<dbReference type="AlphaFoldDB" id="A0A2U2NCV6"/>
<organism evidence="1 2">
    <name type="scientific">Bifidobacterium callitrichidarum</name>
    <dbReference type="NCBI Taxonomy" id="2052941"/>
    <lineage>
        <taxon>Bacteria</taxon>
        <taxon>Bacillati</taxon>
        <taxon>Actinomycetota</taxon>
        <taxon>Actinomycetes</taxon>
        <taxon>Bifidobacteriales</taxon>
        <taxon>Bifidobacteriaceae</taxon>
        <taxon>Bifidobacterium</taxon>
    </lineage>
</organism>
<comment type="caution">
    <text evidence="1">The sequence shown here is derived from an EMBL/GenBank/DDBJ whole genome shotgun (WGS) entry which is preliminary data.</text>
</comment>
<reference evidence="1 2" key="1">
    <citation type="journal article" date="2018" name="Int. J. Syst. Evol. Microbiol.">
        <title>Bifidobacterium callitrichidarum sp. nov. from the faeces of the emperor tamarin (Saguinus imperator).</title>
        <authorList>
            <person name="Modesto M."/>
            <person name="Michelini S."/>
            <person name="Sansosti M.C."/>
            <person name="De Filippo C."/>
            <person name="Cavalieri D."/>
            <person name="Qvirist L."/>
            <person name="Andlid T."/>
            <person name="Spiezio C."/>
            <person name="Sandri C."/>
            <person name="Pascarelli S."/>
            <person name="Sgorbati B."/>
            <person name="Mattarelli P."/>
        </authorList>
    </citation>
    <scope>NUCLEOTIDE SEQUENCE [LARGE SCALE GENOMIC DNA]</scope>
    <source>
        <strain evidence="1 2">TRI 5</strain>
    </source>
</reference>
<dbReference type="EMBL" id="QFFM01000002">
    <property type="protein sequence ID" value="PWG66917.1"/>
    <property type="molecule type" value="Genomic_DNA"/>
</dbReference>
<protein>
    <submittedName>
        <fullName evidence="1">Uncharacterized protein</fullName>
    </submittedName>
</protein>
<evidence type="ECO:0000313" key="1">
    <source>
        <dbReference type="EMBL" id="PWG66917.1"/>
    </source>
</evidence>